<keyword evidence="11" id="KW-1185">Reference proteome</keyword>
<reference evidence="10 11" key="1">
    <citation type="journal article" date="2009" name="Science">
        <title>Green evolution and dynamic adaptations revealed by genomes of the marine picoeukaryotes Micromonas.</title>
        <authorList>
            <person name="Worden A.Z."/>
            <person name="Lee J.H."/>
            <person name="Mock T."/>
            <person name="Rouze P."/>
            <person name="Simmons M.P."/>
            <person name="Aerts A.L."/>
            <person name="Allen A.E."/>
            <person name="Cuvelier M.L."/>
            <person name="Derelle E."/>
            <person name="Everett M.V."/>
            <person name="Foulon E."/>
            <person name="Grimwood J."/>
            <person name="Gundlach H."/>
            <person name="Henrissat B."/>
            <person name="Napoli C."/>
            <person name="McDonald S.M."/>
            <person name="Parker M.S."/>
            <person name="Rombauts S."/>
            <person name="Salamov A."/>
            <person name="Von Dassow P."/>
            <person name="Badger J.H."/>
            <person name="Coutinho P.M."/>
            <person name="Demir E."/>
            <person name="Dubchak I."/>
            <person name="Gentemann C."/>
            <person name="Eikrem W."/>
            <person name="Gready J.E."/>
            <person name="John U."/>
            <person name="Lanier W."/>
            <person name="Lindquist E.A."/>
            <person name="Lucas S."/>
            <person name="Mayer K.F."/>
            <person name="Moreau H."/>
            <person name="Not F."/>
            <person name="Otillar R."/>
            <person name="Panaud O."/>
            <person name="Pangilinan J."/>
            <person name="Paulsen I."/>
            <person name="Piegu B."/>
            <person name="Poliakov A."/>
            <person name="Robbens S."/>
            <person name="Schmutz J."/>
            <person name="Toulza E."/>
            <person name="Wyss T."/>
            <person name="Zelensky A."/>
            <person name="Zhou K."/>
            <person name="Armbrust E.V."/>
            <person name="Bhattacharya D."/>
            <person name="Goodenough U.W."/>
            <person name="Van de Peer Y."/>
            <person name="Grigoriev I.V."/>
        </authorList>
    </citation>
    <scope>NUCLEOTIDE SEQUENCE [LARGE SCALE GENOMIC DNA]</scope>
    <source>
        <strain evidence="10 11">CCMP1545</strain>
    </source>
</reference>
<feature type="region of interest" description="Disordered" evidence="7">
    <location>
        <begin position="1"/>
        <end position="92"/>
    </location>
</feature>
<dbReference type="InterPro" id="IPR036770">
    <property type="entry name" value="Ankyrin_rpt-contain_sf"/>
</dbReference>
<dbReference type="STRING" id="564608.C1NA68"/>
<keyword evidence="5" id="KW-0040">ANK repeat</keyword>
<feature type="compositionally biased region" description="Low complexity" evidence="7">
    <location>
        <begin position="1023"/>
        <end position="1036"/>
    </location>
</feature>
<dbReference type="PROSITE" id="PS50297">
    <property type="entry name" value="ANK_REP_REGION"/>
    <property type="match status" value="2"/>
</dbReference>
<dbReference type="GeneID" id="9690181"/>
<evidence type="ECO:0000313" key="10">
    <source>
        <dbReference type="EMBL" id="EEH51188.1"/>
    </source>
</evidence>
<feature type="domain" description="Helicase ATP-binding" evidence="8">
    <location>
        <begin position="291"/>
        <end position="479"/>
    </location>
</feature>
<dbReference type="Gene3D" id="3.40.50.300">
    <property type="entry name" value="P-loop containing nucleotide triphosphate hydrolases"/>
    <property type="match status" value="2"/>
</dbReference>
<dbReference type="CDD" id="cd18795">
    <property type="entry name" value="SF2_C_Ski2"/>
    <property type="match status" value="1"/>
</dbReference>
<dbReference type="SUPFAM" id="SSF52540">
    <property type="entry name" value="P-loop containing nucleoside triphosphate hydrolases"/>
    <property type="match status" value="2"/>
</dbReference>
<dbReference type="Gene3D" id="1.10.3380.30">
    <property type="match status" value="1"/>
</dbReference>
<feature type="coiled-coil region" evidence="6">
    <location>
        <begin position="1209"/>
        <end position="1259"/>
    </location>
</feature>
<feature type="region of interest" description="Disordered" evidence="7">
    <location>
        <begin position="1134"/>
        <end position="1159"/>
    </location>
</feature>
<feature type="compositionally biased region" description="Gly residues" evidence="7">
    <location>
        <begin position="581"/>
        <end position="600"/>
    </location>
</feature>
<dbReference type="SMART" id="SM00248">
    <property type="entry name" value="ANK"/>
    <property type="match status" value="2"/>
</dbReference>
<evidence type="ECO:0000256" key="2">
    <source>
        <dbReference type="ARBA" id="ARBA00022801"/>
    </source>
</evidence>
<dbReference type="SMART" id="SM00490">
    <property type="entry name" value="HELICc"/>
    <property type="match status" value="1"/>
</dbReference>
<organism evidence="11">
    <name type="scientific">Micromonas pusilla (strain CCMP1545)</name>
    <name type="common">Picoplanktonic green alga</name>
    <dbReference type="NCBI Taxonomy" id="564608"/>
    <lineage>
        <taxon>Eukaryota</taxon>
        <taxon>Viridiplantae</taxon>
        <taxon>Chlorophyta</taxon>
        <taxon>Mamiellophyceae</taxon>
        <taxon>Mamiellales</taxon>
        <taxon>Mamiellaceae</taxon>
        <taxon>Micromonas</taxon>
    </lineage>
</organism>
<name>C1NA68_MICPC</name>
<evidence type="ECO:0000256" key="3">
    <source>
        <dbReference type="ARBA" id="ARBA00022806"/>
    </source>
</evidence>
<dbReference type="OrthoDB" id="64767at2759"/>
<evidence type="ECO:0000259" key="9">
    <source>
        <dbReference type="PROSITE" id="PS51194"/>
    </source>
</evidence>
<evidence type="ECO:0000256" key="5">
    <source>
        <dbReference type="PROSITE-ProRule" id="PRU00023"/>
    </source>
</evidence>
<dbReference type="eggNOG" id="KOG0947">
    <property type="taxonomic scope" value="Eukaryota"/>
</dbReference>
<keyword evidence="3" id="KW-0347">Helicase</keyword>
<dbReference type="Gene3D" id="1.25.40.20">
    <property type="entry name" value="Ankyrin repeat-containing domain"/>
    <property type="match status" value="1"/>
</dbReference>
<feature type="compositionally biased region" description="Low complexity" evidence="7">
    <location>
        <begin position="1004"/>
        <end position="1013"/>
    </location>
</feature>
<dbReference type="InterPro" id="IPR027417">
    <property type="entry name" value="P-loop_NTPase"/>
</dbReference>
<protein>
    <submittedName>
        <fullName evidence="10">Predicted protein</fullName>
    </submittedName>
</protein>
<dbReference type="Pfam" id="PF08148">
    <property type="entry name" value="DSHCT"/>
    <property type="match status" value="1"/>
</dbReference>
<feature type="compositionally biased region" description="Acidic residues" evidence="7">
    <location>
        <begin position="230"/>
        <end position="247"/>
    </location>
</feature>
<dbReference type="PROSITE" id="PS51194">
    <property type="entry name" value="HELICASE_CTER"/>
    <property type="match status" value="1"/>
</dbReference>
<dbReference type="PROSITE" id="PS50088">
    <property type="entry name" value="ANK_REPEAT"/>
    <property type="match status" value="2"/>
</dbReference>
<feature type="compositionally biased region" description="Acidic residues" evidence="7">
    <location>
        <begin position="55"/>
        <end position="70"/>
    </location>
</feature>
<dbReference type="InterPro" id="IPR014001">
    <property type="entry name" value="Helicase_ATP-bd"/>
</dbReference>
<keyword evidence="2" id="KW-0378">Hydrolase</keyword>
<evidence type="ECO:0000256" key="1">
    <source>
        <dbReference type="ARBA" id="ARBA00022741"/>
    </source>
</evidence>
<feature type="domain" description="Helicase C-terminal" evidence="9">
    <location>
        <begin position="618"/>
        <end position="820"/>
    </location>
</feature>
<dbReference type="GO" id="GO:0004386">
    <property type="term" value="F:helicase activity"/>
    <property type="evidence" value="ECO:0007669"/>
    <property type="project" value="UniProtKB-KW"/>
</dbReference>
<feature type="repeat" description="ANK" evidence="5">
    <location>
        <begin position="157"/>
        <end position="189"/>
    </location>
</feature>
<dbReference type="PROSITE" id="PS51192">
    <property type="entry name" value="HELICASE_ATP_BIND_1"/>
    <property type="match status" value="1"/>
</dbReference>
<feature type="compositionally biased region" description="Basic residues" evidence="7">
    <location>
        <begin position="1378"/>
        <end position="1389"/>
    </location>
</feature>
<dbReference type="Pfam" id="PF00270">
    <property type="entry name" value="DEAD"/>
    <property type="match status" value="1"/>
</dbReference>
<dbReference type="InterPro" id="IPR001650">
    <property type="entry name" value="Helicase_C-like"/>
</dbReference>
<feature type="compositionally biased region" description="Basic residues" evidence="7">
    <location>
        <begin position="37"/>
        <end position="46"/>
    </location>
</feature>
<feature type="compositionally biased region" description="Low complexity" evidence="7">
    <location>
        <begin position="72"/>
        <end position="92"/>
    </location>
</feature>
<evidence type="ECO:0000256" key="6">
    <source>
        <dbReference type="SAM" id="Coils"/>
    </source>
</evidence>
<dbReference type="OMA" id="NDKGTHM"/>
<dbReference type="InterPro" id="IPR002110">
    <property type="entry name" value="Ankyrin_rpt"/>
</dbReference>
<dbReference type="GO" id="GO:0016787">
    <property type="term" value="F:hydrolase activity"/>
    <property type="evidence" value="ECO:0007669"/>
    <property type="project" value="UniProtKB-KW"/>
</dbReference>
<keyword evidence="1" id="KW-0547">Nucleotide-binding</keyword>
<dbReference type="PANTHER" id="PTHR12131:SF1">
    <property type="entry name" value="ATP-DEPENDENT RNA HELICASE SUPV3L1, MITOCHONDRIAL-RELATED"/>
    <property type="match status" value="1"/>
</dbReference>
<keyword evidence="4" id="KW-0067">ATP-binding</keyword>
<evidence type="ECO:0000313" key="11">
    <source>
        <dbReference type="Proteomes" id="UP000001876"/>
    </source>
</evidence>
<dbReference type="KEGG" id="mpp:MICPUCDRAFT_54781"/>
<feature type="region of interest" description="Disordered" evidence="7">
    <location>
        <begin position="1304"/>
        <end position="1330"/>
    </location>
</feature>
<dbReference type="GO" id="GO:0070478">
    <property type="term" value="P:nuclear-transcribed mRNA catabolic process, 3'-5' exonucleolytic nonsense-mediated decay"/>
    <property type="evidence" value="ECO:0007669"/>
    <property type="project" value="TreeGrafter"/>
</dbReference>
<dbReference type="EMBL" id="GG663752">
    <property type="protein sequence ID" value="EEH51188.1"/>
    <property type="molecule type" value="Genomic_DNA"/>
</dbReference>
<feature type="region of interest" description="Disordered" evidence="7">
    <location>
        <begin position="941"/>
        <end position="1036"/>
    </location>
</feature>
<dbReference type="GO" id="GO:0003676">
    <property type="term" value="F:nucleic acid binding"/>
    <property type="evidence" value="ECO:0007669"/>
    <property type="project" value="InterPro"/>
</dbReference>
<dbReference type="InterPro" id="IPR012961">
    <property type="entry name" value="Ski2/MTR4_C"/>
</dbReference>
<dbReference type="SMART" id="SM01142">
    <property type="entry name" value="DSHCT"/>
    <property type="match status" value="1"/>
</dbReference>
<dbReference type="InterPro" id="IPR050699">
    <property type="entry name" value="RNA-DNA_Helicase"/>
</dbReference>
<feature type="region of interest" description="Disordered" evidence="7">
    <location>
        <begin position="568"/>
        <end position="619"/>
    </location>
</feature>
<feature type="region of interest" description="Disordered" evidence="7">
    <location>
        <begin position="224"/>
        <end position="247"/>
    </location>
</feature>
<feature type="compositionally biased region" description="Basic and acidic residues" evidence="7">
    <location>
        <begin position="1304"/>
        <end position="1322"/>
    </location>
</feature>
<dbReference type="PANTHER" id="PTHR12131">
    <property type="entry name" value="ATP-DEPENDENT RNA AND DNA HELICASE"/>
    <property type="match status" value="1"/>
</dbReference>
<dbReference type="SUPFAM" id="SSF48403">
    <property type="entry name" value="Ankyrin repeat"/>
    <property type="match status" value="1"/>
</dbReference>
<feature type="region of interest" description="Disordered" evidence="7">
    <location>
        <begin position="1378"/>
        <end position="1416"/>
    </location>
</feature>
<proteinExistence type="predicted"/>
<accession>C1NA68</accession>
<dbReference type="RefSeq" id="XP_003064854.1">
    <property type="nucleotide sequence ID" value="XM_003064808.1"/>
</dbReference>
<dbReference type="GO" id="GO:0005524">
    <property type="term" value="F:ATP binding"/>
    <property type="evidence" value="ECO:0007669"/>
    <property type="project" value="UniProtKB-KW"/>
</dbReference>
<dbReference type="SMART" id="SM00487">
    <property type="entry name" value="DEXDc"/>
    <property type="match status" value="1"/>
</dbReference>
<feature type="repeat" description="ANK" evidence="5">
    <location>
        <begin position="124"/>
        <end position="156"/>
    </location>
</feature>
<evidence type="ECO:0000256" key="7">
    <source>
        <dbReference type="SAM" id="MobiDB-lite"/>
    </source>
</evidence>
<dbReference type="Pfam" id="PF12796">
    <property type="entry name" value="Ank_2"/>
    <property type="match status" value="1"/>
</dbReference>
<keyword evidence="6" id="KW-0175">Coiled coil</keyword>
<feature type="compositionally biased region" description="Low complexity" evidence="7">
    <location>
        <begin position="1"/>
        <end position="19"/>
    </location>
</feature>
<dbReference type="InterPro" id="IPR011545">
    <property type="entry name" value="DEAD/DEAH_box_helicase_dom"/>
</dbReference>
<evidence type="ECO:0000259" key="8">
    <source>
        <dbReference type="PROSITE" id="PS51192"/>
    </source>
</evidence>
<evidence type="ECO:0000256" key="4">
    <source>
        <dbReference type="ARBA" id="ARBA00022840"/>
    </source>
</evidence>
<dbReference type="GO" id="GO:0055087">
    <property type="term" value="C:Ski complex"/>
    <property type="evidence" value="ECO:0007669"/>
    <property type="project" value="TreeGrafter"/>
</dbReference>
<feature type="coiled-coil region" evidence="6">
    <location>
        <begin position="846"/>
        <end position="902"/>
    </location>
</feature>
<feature type="compositionally biased region" description="Acidic residues" evidence="7">
    <location>
        <begin position="974"/>
        <end position="991"/>
    </location>
</feature>
<gene>
    <name evidence="10" type="ORF">MICPUCDRAFT_54781</name>
</gene>
<dbReference type="Proteomes" id="UP000001876">
    <property type="component" value="Unassembled WGS sequence"/>
</dbReference>
<sequence length="1584" mass="169381">MASAAGSVAAASATTTASTRCRRRRVAASVGPDATRSRARRPRVVARARGFGVSEADDDATTDGDGDGEVGEVGANDDANDASSSSSSSIAGAPSRAAASAAVRALADRVLPNGASVNDRDDETGETALVVASERGDLDDVRALLAVGADVAIASFSGWTALHGAAENGSIACVKALIDAGADVNAVTSSTGKSVLDIARQYGRADAEEVLASYGAAFAVTRRMDKQSDEESDADYEVLDDDDDDDESDTALDALEALVRRAREDPSYAPTVADIENLNAFPFDPFQSEAAEALIRGDCVVVSAPTGSGKTLVGEVAIVNALLRGQKAIYTTPLKALSNQKLREFQKIFGPRRVGLKTGDVEINAADADVVVMTTEILRNMLYPSAGAEDAGGGGVTVDVPSSAVVIGEDAGRADGRLEGVGVVILDEVHYLSDASRGTVWEETIIYLPSAVQLLCLSATVGNPDDLAGWIEDVHCRGGTQCEVVQSDYRPVPLTWHFSMKPGHMYPGLGPLLNRAGTRLHHELFPFTKEGAREWANANGGDGYGSYGNSFDDRYGVGDDDDGYYEGGFFRRNNNDRGRGRGGGGGRGRRGSGGGGGGGRRFPPPPPSPATDKQQRRRLVPHVETTVGQLVAGNMLPAVWFVFSRKGCDQAAEYLCRCGAKLVTPAEEREIAATLDAFARQNPDAIRDDAIEPLLLGIASHHAGLLPGWKGLVEGLFQRGLLKVVFATETLAAGVNMPARCSVLSALSKRGDAGPRMLTSNEFMQMCGRAGRRGFDTIGHVVACQSPFEGPEEAFDLVTSPPDNLRSQFSISYGMVLNLVRAGRPLPMVRSIVEQSFGNYLGGKAKREQTKELRRLKQQADALREQIEMGESIVPQDEWRRYVKLEERLKEERRLMKIISRQSWDMKAEMARAAIRDFLEIDEGIALALVELDDVAEDGQVIRPGRNLPPSFSRGARPKSKTIGLMPDGSWSVEDPDAAEDDVADGEDDVASADSSNAVTPRTADAADAVAAFDDADSDESPHATPSSSSSTSSAFSRPRGRVALVAVVDAIAADSDGVGDFIGVDRDGAWYRFGAERARRVLNEPLVLAADVDAWPPRAPPVRSSIAWRRVGDGLWRAEGNADAIAAAAAAGVPRADDDSNSDDDESGASHTLVPIRPRWRGEHRSLRTLPGASLRPPHERPSEIAASVAAADDDDASFGLDETLRFLTEQRAKVAATRREIDEMKNVAELRRAVKLNNRKREKLSTLDKRISRLEKRVGEYAAAGWAEFLRVVDILVEMGALVDPIPEEELAREAEQAEMEAAAKAKAAEDDAESSKPKDPVAASAFGDDFWEPDAPFSLSALDDAHDLARGVDVNAELAGRAAAFAKKKKDAAVARRRRETRRKMRWPSDDDDDARERGDGSSREPSSSSRVDTLTLTPLGEVCATLRGENELWLGVALSDACVADLDEYQLAGVFGAICADANRPASSSYDPSAKLRAALRNLEPIAAGVMTVQYEAGMSSSVTLSDGVAALCEAWASGATWDQIRRDTNLDEGDIARVFRRTAELLAQAPRTRELPESVRKRAKAAEKLVLRPPITDLS</sequence>